<reference evidence="1" key="1">
    <citation type="submission" date="2023-01" db="EMBL/GenBank/DDBJ databases">
        <authorList>
            <person name="Piombo E."/>
        </authorList>
    </citation>
    <scope>NUCLEOTIDE SEQUENCE</scope>
</reference>
<evidence type="ECO:0000313" key="2">
    <source>
        <dbReference type="Proteomes" id="UP001160390"/>
    </source>
</evidence>
<name>A0AA35MHN6_9HYPO</name>
<sequence length="172" mass="18929">MVRGHVNTDDHDGRPFQILIMIEEKDSKKEAVSSLNAYVELRDEELAHRSSLLEHITTIAPEYTGAAGVASISNLAQQERKVLCIIWSPSTPIKARSFVLSFYLVLDGAFPTGLSLSLCLFGSCRLPRWILPPCETFKLGVVVWGCDSLERDPGACSSRRSGVGDGRVPRQV</sequence>
<evidence type="ECO:0000313" key="1">
    <source>
        <dbReference type="EMBL" id="CAI6097357.1"/>
    </source>
</evidence>
<dbReference type="AlphaFoldDB" id="A0AA35MHN6"/>
<dbReference type="EMBL" id="CABFNP030001291">
    <property type="protein sequence ID" value="CAI6097357.1"/>
    <property type="molecule type" value="Genomic_DNA"/>
</dbReference>
<gene>
    <name evidence="1" type="ORF">CCHLO57077_00014477</name>
</gene>
<protein>
    <submittedName>
        <fullName evidence="1">Uncharacterized protein</fullName>
    </submittedName>
</protein>
<dbReference type="Proteomes" id="UP001160390">
    <property type="component" value="Unassembled WGS sequence"/>
</dbReference>
<keyword evidence="2" id="KW-1185">Reference proteome</keyword>
<organism evidence="1 2">
    <name type="scientific">Clonostachys chloroleuca</name>
    <dbReference type="NCBI Taxonomy" id="1926264"/>
    <lineage>
        <taxon>Eukaryota</taxon>
        <taxon>Fungi</taxon>
        <taxon>Dikarya</taxon>
        <taxon>Ascomycota</taxon>
        <taxon>Pezizomycotina</taxon>
        <taxon>Sordariomycetes</taxon>
        <taxon>Hypocreomycetidae</taxon>
        <taxon>Hypocreales</taxon>
        <taxon>Bionectriaceae</taxon>
        <taxon>Clonostachys</taxon>
    </lineage>
</organism>
<proteinExistence type="predicted"/>
<accession>A0AA35MHN6</accession>
<comment type="caution">
    <text evidence="1">The sequence shown here is derived from an EMBL/GenBank/DDBJ whole genome shotgun (WGS) entry which is preliminary data.</text>
</comment>